<keyword evidence="3" id="KW-0998">Cell outer membrane</keyword>
<dbReference type="Proteomes" id="UP000255317">
    <property type="component" value="Unassembled WGS sequence"/>
</dbReference>
<accession>A0A370Q4D5</accession>
<dbReference type="AlphaFoldDB" id="A0A370Q4D5"/>
<gene>
    <name evidence="4" type="ORF">C8D94_10813</name>
</gene>
<sequence>MVRNLKNINTVQDTSLARLKRGIDKPLTKVIGFNFKSLLERARGVFILLLLLSPFITFAQEDDDNIGTEVVNIVKPYTPTISDAFKVKETPVLNDSVNTQKKKVQYQIFSVPVASTFTPAKGKAATVEKAKPIKLYDNYATLGFGSYTSILAELYSNFQISRTDNAGFFFRHNSAQGGIDGVRLENKYYDTQLDANYTSRQRDVSYQLDAGIQHQLFNWYGLNETYDEADDEFINGLDPQQTYFSGNLGGSISVDDSFFEKAAANIRFLSDAFGSSEFNFRAKPEFSFPLSTFTLKIDGEVDYLGGSFEKQYIDVGLGGIEYSLLNAGISPSLVYTNEDLTLSLGITAMAGMDLENSDTDFFIYPQINASYRVLEEFIILYGGVEGGLTQNSYYDFKEENPYVSPTLFIMPTSQLYNGFGGIKGKLTNSVGYNLRASYGKEDDKALFRNNPDVQSDTSPSEGYGYGNSFQVVYDDVNTLSVFGELKVDVAENFNLGVNAEYLSYNTTHEQEAWNLPQLKATLFSNFSITENIYGGASLFYVGERQDTFFKGGIFMNSPAEIVTVDAYLDANVHLGYKVSERLSIFAKGSNLLSDNYERWINYPVLGIQGLLGATYKFDW</sequence>
<dbReference type="GO" id="GO:0009279">
    <property type="term" value="C:cell outer membrane"/>
    <property type="evidence" value="ECO:0007669"/>
    <property type="project" value="UniProtKB-SubCell"/>
</dbReference>
<keyword evidence="2" id="KW-0472">Membrane</keyword>
<evidence type="ECO:0008006" key="6">
    <source>
        <dbReference type="Google" id="ProtNLM"/>
    </source>
</evidence>
<evidence type="ECO:0000256" key="1">
    <source>
        <dbReference type="ARBA" id="ARBA00004442"/>
    </source>
</evidence>
<dbReference type="InterPro" id="IPR036942">
    <property type="entry name" value="Beta-barrel_TonB_sf"/>
</dbReference>
<name>A0A370Q4D5_9FLAO</name>
<protein>
    <recommendedName>
        <fullName evidence="6">TonB-dependent receptor</fullName>
    </recommendedName>
</protein>
<evidence type="ECO:0000256" key="3">
    <source>
        <dbReference type="ARBA" id="ARBA00023237"/>
    </source>
</evidence>
<evidence type="ECO:0000256" key="2">
    <source>
        <dbReference type="ARBA" id="ARBA00023136"/>
    </source>
</evidence>
<reference evidence="4 5" key="1">
    <citation type="submission" date="2018-07" db="EMBL/GenBank/DDBJ databases">
        <title>Genomic Encyclopedia of Type Strains, Phase IV (KMG-IV): sequencing the most valuable type-strain genomes for metagenomic binning, comparative biology and taxonomic classification.</title>
        <authorList>
            <person name="Goeker M."/>
        </authorList>
    </citation>
    <scope>NUCLEOTIDE SEQUENCE [LARGE SCALE GENOMIC DNA]</scope>
    <source>
        <strain evidence="4 5">DSM 101478</strain>
    </source>
</reference>
<evidence type="ECO:0000313" key="4">
    <source>
        <dbReference type="EMBL" id="RDK83225.1"/>
    </source>
</evidence>
<dbReference type="EMBL" id="QRAO01000008">
    <property type="protein sequence ID" value="RDK83225.1"/>
    <property type="molecule type" value="Genomic_DNA"/>
</dbReference>
<comment type="subcellular location">
    <subcellularLocation>
        <location evidence="1">Cell outer membrane</location>
    </subcellularLocation>
</comment>
<evidence type="ECO:0000313" key="5">
    <source>
        <dbReference type="Proteomes" id="UP000255317"/>
    </source>
</evidence>
<organism evidence="4 5">
    <name type="scientific">Marinirhabdus gelatinilytica</name>
    <dbReference type="NCBI Taxonomy" id="1703343"/>
    <lineage>
        <taxon>Bacteria</taxon>
        <taxon>Pseudomonadati</taxon>
        <taxon>Bacteroidota</taxon>
        <taxon>Flavobacteriia</taxon>
        <taxon>Flavobacteriales</taxon>
        <taxon>Flavobacteriaceae</taxon>
    </lineage>
</organism>
<proteinExistence type="predicted"/>
<keyword evidence="5" id="KW-1185">Reference proteome</keyword>
<dbReference type="SUPFAM" id="SSF56935">
    <property type="entry name" value="Porins"/>
    <property type="match status" value="1"/>
</dbReference>
<dbReference type="Gene3D" id="2.40.170.20">
    <property type="entry name" value="TonB-dependent receptor, beta-barrel domain"/>
    <property type="match status" value="1"/>
</dbReference>
<comment type="caution">
    <text evidence="4">The sequence shown here is derived from an EMBL/GenBank/DDBJ whole genome shotgun (WGS) entry which is preliminary data.</text>
</comment>
<dbReference type="RefSeq" id="WP_245946347.1">
    <property type="nucleotide sequence ID" value="NZ_QRAO01000008.1"/>
</dbReference>